<name>A0A383XRB7_9GAMM</name>
<reference evidence="2 3" key="1">
    <citation type="submission" date="2018-05" db="EMBL/GenBank/DDBJ databases">
        <title>Abyssibacter profundi OUC007T gen. nov., sp. nov, a marine bacterium isolated from seawater of the Mariana Trench.</title>
        <authorList>
            <person name="Zhou S."/>
        </authorList>
    </citation>
    <scope>NUCLEOTIDE SEQUENCE [LARGE SCALE GENOMIC DNA]</scope>
    <source>
        <strain evidence="2 3">OUC007</strain>
    </source>
</reference>
<protein>
    <recommendedName>
        <fullName evidence="4">IS30 family transposase</fullName>
    </recommendedName>
</protein>
<dbReference type="PANTHER" id="PTHR10948">
    <property type="entry name" value="TRANSPOSASE"/>
    <property type="match status" value="1"/>
</dbReference>
<dbReference type="GO" id="GO:0005829">
    <property type="term" value="C:cytosol"/>
    <property type="evidence" value="ECO:0007669"/>
    <property type="project" value="TreeGrafter"/>
</dbReference>
<evidence type="ECO:0000313" key="2">
    <source>
        <dbReference type="EMBL" id="PWN55171.1"/>
    </source>
</evidence>
<dbReference type="EMBL" id="QEQK01000012">
    <property type="protein sequence ID" value="PWN55171.1"/>
    <property type="molecule type" value="Genomic_DNA"/>
</dbReference>
<gene>
    <name evidence="2" type="ORF">DEH80_13160</name>
</gene>
<feature type="region of interest" description="Disordered" evidence="1">
    <location>
        <begin position="60"/>
        <end position="98"/>
    </location>
</feature>
<dbReference type="GO" id="GO:0004803">
    <property type="term" value="F:transposase activity"/>
    <property type="evidence" value="ECO:0007669"/>
    <property type="project" value="TreeGrafter"/>
</dbReference>
<evidence type="ECO:0008006" key="4">
    <source>
        <dbReference type="Google" id="ProtNLM"/>
    </source>
</evidence>
<accession>A0A383XRB7</accession>
<comment type="caution">
    <text evidence="2">The sequence shown here is derived from an EMBL/GenBank/DDBJ whole genome shotgun (WGS) entry which is preliminary data.</text>
</comment>
<evidence type="ECO:0000313" key="3">
    <source>
        <dbReference type="Proteomes" id="UP000251800"/>
    </source>
</evidence>
<proteinExistence type="predicted"/>
<dbReference type="InterPro" id="IPR051917">
    <property type="entry name" value="Transposase-Integrase"/>
</dbReference>
<dbReference type="OrthoDB" id="9803231at2"/>
<dbReference type="GO" id="GO:0032196">
    <property type="term" value="P:transposition"/>
    <property type="evidence" value="ECO:0007669"/>
    <property type="project" value="TreeGrafter"/>
</dbReference>
<dbReference type="AlphaFoldDB" id="A0A383XRB7"/>
<evidence type="ECO:0000256" key="1">
    <source>
        <dbReference type="SAM" id="MobiDB-lite"/>
    </source>
</evidence>
<organism evidence="2 3">
    <name type="scientific">Abyssibacter profundi</name>
    <dbReference type="NCBI Taxonomy" id="2182787"/>
    <lineage>
        <taxon>Bacteria</taxon>
        <taxon>Pseudomonadati</taxon>
        <taxon>Pseudomonadota</taxon>
        <taxon>Gammaproteobacteria</taxon>
        <taxon>Chromatiales</taxon>
        <taxon>Oceanococcaceae</taxon>
        <taxon>Abyssibacter</taxon>
    </lineage>
</organism>
<dbReference type="Proteomes" id="UP000251800">
    <property type="component" value="Unassembled WGS sequence"/>
</dbReference>
<sequence length="98" mass="11444">MSDRVVSMLEHRQWSPEQIAEKLKREHPDDPSMHVSHETIYSWVYAQPRNRLKRLLVSQLRQGKPKRGRRASASNCSAIQVPDHQTIHQRPAEIEGLQ</sequence>
<dbReference type="PANTHER" id="PTHR10948:SF23">
    <property type="entry name" value="TRANSPOSASE INSI FOR INSERTION SEQUENCE ELEMENT IS30A-RELATED"/>
    <property type="match status" value="1"/>
</dbReference>
<keyword evidence="3" id="KW-1185">Reference proteome</keyword>